<dbReference type="PANTHER" id="PTHR13501">
    <property type="entry name" value="CHLOROPLAST 50S RIBOSOMAL PROTEIN L22-RELATED"/>
    <property type="match status" value="1"/>
</dbReference>
<dbReference type="GO" id="GO:0006412">
    <property type="term" value="P:translation"/>
    <property type="evidence" value="ECO:0007669"/>
    <property type="project" value="InterPro"/>
</dbReference>
<accession>A0A4D6BK52</accession>
<dbReference type="Gene3D" id="3.90.470.10">
    <property type="entry name" value="Ribosomal protein L22/L17"/>
    <property type="match status" value="1"/>
</dbReference>
<dbReference type="AlphaFoldDB" id="A0A4D6BK52"/>
<keyword evidence="10" id="KW-0934">Plastid</keyword>
<comment type="similarity">
    <text evidence="2 9">Belongs to the universal ribosomal protein uL22 family.</text>
</comment>
<dbReference type="SUPFAM" id="SSF54843">
    <property type="entry name" value="Ribosomal protein L22"/>
    <property type="match status" value="1"/>
</dbReference>
<evidence type="ECO:0000313" key="10">
    <source>
        <dbReference type="EMBL" id="QBX88416.1"/>
    </source>
</evidence>
<dbReference type="NCBIfam" id="TIGR01044">
    <property type="entry name" value="rplV_bact"/>
    <property type="match status" value="1"/>
</dbReference>
<dbReference type="PROSITE" id="PS00464">
    <property type="entry name" value="RIBOSOMAL_L22"/>
    <property type="match status" value="1"/>
</dbReference>
<dbReference type="InterPro" id="IPR001063">
    <property type="entry name" value="Ribosomal_uL22"/>
</dbReference>
<evidence type="ECO:0000256" key="4">
    <source>
        <dbReference type="ARBA" id="ARBA00022884"/>
    </source>
</evidence>
<dbReference type="InterPro" id="IPR047867">
    <property type="entry name" value="Ribosomal_uL22_bac/org-type"/>
</dbReference>
<organism evidence="10">
    <name type="scientific">Acrochaetium secundatum</name>
    <dbReference type="NCBI Taxonomy" id="209631"/>
    <lineage>
        <taxon>Eukaryota</taxon>
        <taxon>Rhodophyta</taxon>
        <taxon>Florideophyceae</taxon>
        <taxon>Nemaliophycidae</taxon>
        <taxon>Acrochaetiales</taxon>
        <taxon>Acrochaetiaceae</taxon>
        <taxon>Acrochaetium</taxon>
    </lineage>
</organism>
<evidence type="ECO:0000256" key="7">
    <source>
        <dbReference type="ARBA" id="ARBA00035285"/>
    </source>
</evidence>
<dbReference type="InterPro" id="IPR005727">
    <property type="entry name" value="Ribosomal_uL22_bac/chlpt-type"/>
</dbReference>
<gene>
    <name evidence="10" type="primary">rpl22</name>
</gene>
<dbReference type="GO" id="GO:0019843">
    <property type="term" value="F:rRNA binding"/>
    <property type="evidence" value="ECO:0007669"/>
    <property type="project" value="UniProtKB-KW"/>
</dbReference>
<evidence type="ECO:0000256" key="1">
    <source>
        <dbReference type="ARBA" id="ARBA00003611"/>
    </source>
</evidence>
<evidence type="ECO:0000256" key="5">
    <source>
        <dbReference type="ARBA" id="ARBA00022980"/>
    </source>
</evidence>
<dbReference type="Pfam" id="PF00237">
    <property type="entry name" value="Ribosomal_L22"/>
    <property type="match status" value="1"/>
</dbReference>
<evidence type="ECO:0000256" key="2">
    <source>
        <dbReference type="ARBA" id="ARBA00009451"/>
    </source>
</evidence>
<dbReference type="InterPro" id="IPR018260">
    <property type="entry name" value="Ribosomal_uL22_CS"/>
</dbReference>
<keyword evidence="6 9" id="KW-0687">Ribonucleoprotein</keyword>
<name>A0A4D6BK52_9FLOR</name>
<proteinExistence type="inferred from homology"/>
<dbReference type="HAMAP" id="MF_01331_B">
    <property type="entry name" value="Ribosomal_uL22_B"/>
    <property type="match status" value="1"/>
</dbReference>
<dbReference type="InterPro" id="IPR036394">
    <property type="entry name" value="Ribosomal_uL22_sf"/>
</dbReference>
<protein>
    <recommendedName>
        <fullName evidence="7">Large ribosomal subunit protein uL22c</fullName>
    </recommendedName>
    <alternativeName>
        <fullName evidence="8">50S ribosomal protein L22, chloroplastic</fullName>
    </alternativeName>
</protein>
<keyword evidence="5 9" id="KW-0689">Ribosomal protein</keyword>
<keyword evidence="3" id="KW-0699">rRNA-binding</keyword>
<evidence type="ECO:0000256" key="6">
    <source>
        <dbReference type="ARBA" id="ARBA00023274"/>
    </source>
</evidence>
<geneLocation type="plastid" evidence="10"/>
<dbReference type="PANTHER" id="PTHR13501:SF8">
    <property type="entry name" value="LARGE RIBOSOMAL SUBUNIT PROTEIN UL22M"/>
    <property type="match status" value="1"/>
</dbReference>
<evidence type="ECO:0000256" key="3">
    <source>
        <dbReference type="ARBA" id="ARBA00022730"/>
    </source>
</evidence>
<dbReference type="EMBL" id="MH026107">
    <property type="protein sequence ID" value="QBX88416.1"/>
    <property type="molecule type" value="Genomic_DNA"/>
</dbReference>
<comment type="function">
    <text evidence="1">This protein binds specifically to 23S rRNA.</text>
</comment>
<evidence type="ECO:0000256" key="9">
    <source>
        <dbReference type="RuleBase" id="RU004005"/>
    </source>
</evidence>
<dbReference type="GeneID" id="40138531"/>
<dbReference type="CDD" id="cd00336">
    <property type="entry name" value="Ribosomal_L22"/>
    <property type="match status" value="1"/>
</dbReference>
<dbReference type="GO" id="GO:0003735">
    <property type="term" value="F:structural constituent of ribosome"/>
    <property type="evidence" value="ECO:0007669"/>
    <property type="project" value="InterPro"/>
</dbReference>
<dbReference type="GO" id="GO:0022625">
    <property type="term" value="C:cytosolic large ribosomal subunit"/>
    <property type="evidence" value="ECO:0007669"/>
    <property type="project" value="TreeGrafter"/>
</dbReference>
<dbReference type="RefSeq" id="YP_009628633.1">
    <property type="nucleotide sequence ID" value="NC_042170.1"/>
</dbReference>
<evidence type="ECO:0000256" key="8">
    <source>
        <dbReference type="ARBA" id="ARBA00035416"/>
    </source>
</evidence>
<sequence>MNMKNNHQEIKAIGKYLRLSPIKAGRILDQIRGKTYEDAILILQFMPYKACISIKKILDSAASNAENNNGLSKNTLEIKKAFVNQGPTMKRFQPRAQGRAFPIHKPTCHITLSVGEPTTEQN</sequence>
<reference evidence="10" key="1">
    <citation type="journal article" date="2019" name="Phycologia">
        <title>Chloroplast and mitochondrial genomes of Balbiania investiens (Balbianiales, Nemaliophycidae).</title>
        <authorList>
            <person name="Evans J.R."/>
            <person name="StAmour N."/>
            <person name="Verbruggen H."/>
            <person name="Salomaki E.D."/>
            <person name="Vis M.L."/>
        </authorList>
    </citation>
    <scope>NUCLEOTIDE SEQUENCE</scope>
</reference>
<keyword evidence="4" id="KW-0694">RNA-binding</keyword>